<dbReference type="GO" id="GO:0046872">
    <property type="term" value="F:metal ion binding"/>
    <property type="evidence" value="ECO:0007669"/>
    <property type="project" value="UniProtKB-KW"/>
</dbReference>
<dbReference type="RefSeq" id="WP_008042909.1">
    <property type="nucleotide sequence ID" value="NZ_CH724149.1"/>
</dbReference>
<dbReference type="OrthoDB" id="15218at2"/>
<comment type="cofactor">
    <cofactor evidence="10">
        <name>Zn(2+)</name>
        <dbReference type="ChEBI" id="CHEBI:29105"/>
    </cofactor>
    <text evidence="10">Binds 1 zinc ion per subunit.</text>
</comment>
<comment type="similarity">
    <text evidence="10">Belongs to the peptidase M48 family.</text>
</comment>
<gene>
    <name evidence="13" type="ORF">MED297_14515</name>
</gene>
<evidence type="ECO:0000256" key="9">
    <source>
        <dbReference type="ARBA" id="ARBA00023136"/>
    </source>
</evidence>
<dbReference type="GO" id="GO:0006508">
    <property type="term" value="P:proteolysis"/>
    <property type="evidence" value="ECO:0007669"/>
    <property type="project" value="UniProtKB-KW"/>
</dbReference>
<dbReference type="AlphaFoldDB" id="A4BGT9"/>
<keyword evidence="8 10" id="KW-0482">Metalloprotease</keyword>
<evidence type="ECO:0000256" key="10">
    <source>
        <dbReference type="RuleBase" id="RU003983"/>
    </source>
</evidence>
<dbReference type="Gene3D" id="3.30.2010.10">
    <property type="entry name" value="Metalloproteases ('zincins'), catalytic domain"/>
    <property type="match status" value="1"/>
</dbReference>
<dbReference type="InterPro" id="IPR050083">
    <property type="entry name" value="HtpX_protease"/>
</dbReference>
<evidence type="ECO:0000313" key="13">
    <source>
        <dbReference type="EMBL" id="EAR08737.1"/>
    </source>
</evidence>
<keyword evidence="3 11" id="KW-0812">Transmembrane</keyword>
<dbReference type="STRING" id="314283.MED297_14515"/>
<keyword evidence="4" id="KW-0479">Metal-binding</keyword>
<protein>
    <submittedName>
        <fullName evidence="13">Zn-dependent protease with chaperone function</fullName>
    </submittedName>
</protein>
<evidence type="ECO:0000256" key="6">
    <source>
        <dbReference type="ARBA" id="ARBA00022833"/>
    </source>
</evidence>
<keyword evidence="9 11" id="KW-0472">Membrane</keyword>
<keyword evidence="14" id="KW-1185">Reference proteome</keyword>
<keyword evidence="2 10" id="KW-0645">Protease</keyword>
<feature type="transmembrane region" description="Helical" evidence="11">
    <location>
        <begin position="17"/>
        <end position="44"/>
    </location>
</feature>
<evidence type="ECO:0000256" key="7">
    <source>
        <dbReference type="ARBA" id="ARBA00022989"/>
    </source>
</evidence>
<feature type="non-terminal residue" evidence="13">
    <location>
        <position position="217"/>
    </location>
</feature>
<comment type="caution">
    <text evidence="13">The sequence shown here is derived from an EMBL/GenBank/DDBJ whole genome shotgun (WGS) entry which is preliminary data.</text>
</comment>
<dbReference type="Pfam" id="PF01435">
    <property type="entry name" value="Peptidase_M48"/>
    <property type="match status" value="1"/>
</dbReference>
<evidence type="ECO:0000256" key="8">
    <source>
        <dbReference type="ARBA" id="ARBA00023049"/>
    </source>
</evidence>
<feature type="transmembrane region" description="Helical" evidence="11">
    <location>
        <begin position="94"/>
        <end position="113"/>
    </location>
</feature>
<keyword evidence="5 10" id="KW-0378">Hydrolase</keyword>
<evidence type="ECO:0000256" key="3">
    <source>
        <dbReference type="ARBA" id="ARBA00022692"/>
    </source>
</evidence>
<evidence type="ECO:0000256" key="11">
    <source>
        <dbReference type="SAM" id="Phobius"/>
    </source>
</evidence>
<keyword evidence="7 11" id="KW-1133">Transmembrane helix</keyword>
<proteinExistence type="inferred from homology"/>
<dbReference type="PANTHER" id="PTHR43221">
    <property type="entry name" value="PROTEASE HTPX"/>
    <property type="match status" value="1"/>
</dbReference>
<evidence type="ECO:0000256" key="1">
    <source>
        <dbReference type="ARBA" id="ARBA00022475"/>
    </source>
</evidence>
<dbReference type="GO" id="GO:0004222">
    <property type="term" value="F:metalloendopeptidase activity"/>
    <property type="evidence" value="ECO:0007669"/>
    <property type="project" value="InterPro"/>
</dbReference>
<evidence type="ECO:0000256" key="4">
    <source>
        <dbReference type="ARBA" id="ARBA00022723"/>
    </source>
</evidence>
<dbReference type="InterPro" id="IPR001915">
    <property type="entry name" value="Peptidase_M48"/>
</dbReference>
<dbReference type="PANTHER" id="PTHR43221:SF2">
    <property type="entry name" value="PROTEASE HTPX HOMOLOG"/>
    <property type="match status" value="1"/>
</dbReference>
<evidence type="ECO:0000313" key="14">
    <source>
        <dbReference type="Proteomes" id="UP000005953"/>
    </source>
</evidence>
<evidence type="ECO:0000256" key="5">
    <source>
        <dbReference type="ARBA" id="ARBA00022801"/>
    </source>
</evidence>
<dbReference type="Proteomes" id="UP000005953">
    <property type="component" value="Unassembled WGS sequence"/>
</dbReference>
<evidence type="ECO:0000256" key="2">
    <source>
        <dbReference type="ARBA" id="ARBA00022670"/>
    </source>
</evidence>
<dbReference type="EMBL" id="AAOE01000017">
    <property type="protein sequence ID" value="EAR08737.1"/>
    <property type="molecule type" value="Genomic_DNA"/>
</dbReference>
<evidence type="ECO:0000259" key="12">
    <source>
        <dbReference type="Pfam" id="PF01435"/>
    </source>
</evidence>
<organism evidence="13 14">
    <name type="scientific">Reinekea blandensis MED297</name>
    <dbReference type="NCBI Taxonomy" id="314283"/>
    <lineage>
        <taxon>Bacteria</taxon>
        <taxon>Pseudomonadati</taxon>
        <taxon>Pseudomonadota</taxon>
        <taxon>Gammaproteobacteria</taxon>
        <taxon>Oceanospirillales</taxon>
        <taxon>Saccharospirillaceae</taxon>
        <taxon>Reinekea</taxon>
    </lineage>
</organism>
<reference evidence="13 14" key="1">
    <citation type="submission" date="2006-02" db="EMBL/GenBank/DDBJ databases">
        <authorList>
            <person name="Pinhassi J."/>
            <person name="Pedros-Alio C."/>
            <person name="Ferriera S."/>
            <person name="Johnson J."/>
            <person name="Kravitz S."/>
            <person name="Halpern A."/>
            <person name="Remington K."/>
            <person name="Beeson K."/>
            <person name="Tran B."/>
            <person name="Rogers Y.-H."/>
            <person name="Friedman R."/>
            <person name="Venter J.C."/>
        </authorList>
    </citation>
    <scope>NUCLEOTIDE SEQUENCE [LARGE SCALE GENOMIC DNA]</scope>
    <source>
        <strain evidence="13 14">MED297</strain>
    </source>
</reference>
<dbReference type="HOGENOM" id="CLU_1274679_0_0_6"/>
<name>A4BGT9_9GAMM</name>
<keyword evidence="1" id="KW-1003">Cell membrane</keyword>
<keyword evidence="6 10" id="KW-0862">Zinc</keyword>
<sequence length="217" mass="23937">MDFFEHQDRARQKTGQLVVLFILGIIATLIVVNLVCFIGFWLFYSPPGTAVSVNPEQAPALLRGLLGDRTIEWQLRNGGLLSVWLAWWHSNLNWQISVGVVAAVLIGTGFRYLELAGGGRRVAEWAGAKPCDMTTTDPDRKQLINVCEEMAIAAGMPVPELYVMEQEQSINAFVAGYSPDEAVLVVTKGALEALNRDQLQGVIGHEYSHILNGDMRL</sequence>
<accession>A4BGT9</accession>
<feature type="domain" description="Peptidase M48" evidence="12">
    <location>
        <begin position="141"/>
        <end position="216"/>
    </location>
</feature>